<comment type="caution">
    <text evidence="5">The sequence shown here is derived from an EMBL/GenBank/DDBJ whole genome shotgun (WGS) entry which is preliminary data.</text>
</comment>
<dbReference type="GO" id="GO:0046952">
    <property type="term" value="P:ketone body catabolic process"/>
    <property type="evidence" value="ECO:0007669"/>
    <property type="project" value="InterPro"/>
</dbReference>
<evidence type="ECO:0000256" key="4">
    <source>
        <dbReference type="PIRSR" id="PIRSR000858-1"/>
    </source>
</evidence>
<dbReference type="InterPro" id="IPR014388">
    <property type="entry name" value="3-oxoacid_CoA-transferase"/>
</dbReference>
<dbReference type="Proteomes" id="UP000246018">
    <property type="component" value="Unassembled WGS sequence"/>
</dbReference>
<dbReference type="InterPro" id="IPR037171">
    <property type="entry name" value="NagB/RpiA_transferase-like"/>
</dbReference>
<dbReference type="SUPFAM" id="SSF100950">
    <property type="entry name" value="NagB/RpiA/CoA transferase-like"/>
    <property type="match status" value="2"/>
</dbReference>
<dbReference type="PANTHER" id="PTHR43293">
    <property type="entry name" value="ACETATE COA-TRANSFERASE YDIF"/>
    <property type="match status" value="1"/>
</dbReference>
<dbReference type="OrthoDB" id="9813111at2"/>
<dbReference type="AlphaFoldDB" id="A0A2T8F7M2"/>
<dbReference type="PANTHER" id="PTHR43293:SF1">
    <property type="entry name" value="ACETATE COA-TRANSFERASE YDIF"/>
    <property type="match status" value="1"/>
</dbReference>
<dbReference type="Gene3D" id="3.40.1080.10">
    <property type="entry name" value="Glutaconate Coenzyme A-transferase"/>
    <property type="match status" value="2"/>
</dbReference>
<keyword evidence="6" id="KW-1185">Reference proteome</keyword>
<sequence length="530" mass="56494">MRTHGAPLVVTAREAVDLIGDEDVVYIEGSGGGLVEPDLLLKTLGERFSETAHPRDLTIVHTTGIGDRKGAGMDHLAQHGLVARAIAGNWGMAPRMSEMAMENAFAAYNFPQGVMAQMCREIAGGRVGVITHVGLGTFCDPRVSGGRLNAKATEELVQILEIDGRELLHYRPVAPDVCFIRATTADADGNLSLEEEAARLEVLAMAQATHNSGGVVIAQVKRLAKAASLDPRTVVVPGFLVDRVVVHPEQRQLVETAFNPAYSGALRGPADAVPVMAPGARKLVGRRALMEIRRGDVVNLGVGIADGVASVAAEEGCFEQFTLTVEQGLVGGIPAAGVSFGASYNPVAILEQPAQFDFYDGGGLDVAFLGFAQLDRQGNVNVSLFNGRLIGTGGFINITQNAHSVVFCGTFNAGGLDVAIEDDQLEILAEGRHTKFVDEVEHVTFNGELAAKRGQRILVVTERAVFTVTDHGLRLIEVAPGIDPQTHVLDQIPFEVEVGEVELMDKRIFGHGVMQWHVPEFSDGDHDGLA</sequence>
<accession>A0A2T8F7M2</accession>
<protein>
    <submittedName>
        <fullName evidence="5">Acyl CoA:acetate/3-ketoacid CoA transferase</fullName>
    </submittedName>
</protein>
<feature type="active site" description="5-glutamyl coenzyme A thioester intermediate" evidence="4">
    <location>
        <position position="326"/>
    </location>
</feature>
<organism evidence="5 6">
    <name type="scientific">Nocardioides gansuensis</name>
    <dbReference type="NCBI Taxonomy" id="2138300"/>
    <lineage>
        <taxon>Bacteria</taxon>
        <taxon>Bacillati</taxon>
        <taxon>Actinomycetota</taxon>
        <taxon>Actinomycetes</taxon>
        <taxon>Propionibacteriales</taxon>
        <taxon>Nocardioidaceae</taxon>
        <taxon>Nocardioides</taxon>
    </lineage>
</organism>
<evidence type="ECO:0000256" key="2">
    <source>
        <dbReference type="ARBA" id="ARBA00022679"/>
    </source>
</evidence>
<evidence type="ECO:0000313" key="5">
    <source>
        <dbReference type="EMBL" id="PVG81667.1"/>
    </source>
</evidence>
<dbReference type="InterPro" id="IPR004165">
    <property type="entry name" value="CoA_trans_fam_I"/>
</dbReference>
<reference evidence="5 6" key="1">
    <citation type="submission" date="2018-04" db="EMBL/GenBank/DDBJ databases">
        <title>Genome of Nocardioides gansuensis WSJ-1.</title>
        <authorList>
            <person name="Wu S."/>
            <person name="Wang G."/>
        </authorList>
    </citation>
    <scope>NUCLEOTIDE SEQUENCE [LARGE SCALE GENOMIC DNA]</scope>
    <source>
        <strain evidence="5 6">WSJ-1</strain>
    </source>
</reference>
<dbReference type="EMBL" id="QDGZ01000007">
    <property type="protein sequence ID" value="PVG81667.1"/>
    <property type="molecule type" value="Genomic_DNA"/>
</dbReference>
<dbReference type="PIRSF" id="PIRSF000858">
    <property type="entry name" value="SCOT-t"/>
    <property type="match status" value="1"/>
</dbReference>
<keyword evidence="2 3" id="KW-0808">Transferase</keyword>
<evidence type="ECO:0000256" key="1">
    <source>
        <dbReference type="ARBA" id="ARBA00007154"/>
    </source>
</evidence>
<dbReference type="Pfam" id="PF01144">
    <property type="entry name" value="CoA_trans"/>
    <property type="match status" value="1"/>
</dbReference>
<proteinExistence type="inferred from homology"/>
<gene>
    <name evidence="5" type="ORF">DDE18_16905</name>
</gene>
<comment type="similarity">
    <text evidence="1 3">Belongs to the 3-oxoacid CoA-transferase family.</text>
</comment>
<name>A0A2T8F7M2_9ACTN</name>
<evidence type="ECO:0000256" key="3">
    <source>
        <dbReference type="PIRNR" id="PIRNR000858"/>
    </source>
</evidence>
<evidence type="ECO:0000313" key="6">
    <source>
        <dbReference type="Proteomes" id="UP000246018"/>
    </source>
</evidence>
<dbReference type="GO" id="GO:0008410">
    <property type="term" value="F:CoA-transferase activity"/>
    <property type="evidence" value="ECO:0007669"/>
    <property type="project" value="InterPro"/>
</dbReference>
<dbReference type="RefSeq" id="WP_116573432.1">
    <property type="nucleotide sequence ID" value="NZ_QDGZ01000007.1"/>
</dbReference>
<dbReference type="SMART" id="SM00882">
    <property type="entry name" value="CoA_trans"/>
    <property type="match status" value="1"/>
</dbReference>